<accession>K0KVX4</accession>
<keyword evidence="9 14" id="KW-0862">Zinc</keyword>
<proteinExistence type="inferred from homology"/>
<dbReference type="PANTHER" id="PTHR23163">
    <property type="entry name" value="RING FINGER PROTEIN-RELATED"/>
    <property type="match status" value="1"/>
</dbReference>
<dbReference type="InterPro" id="IPR013087">
    <property type="entry name" value="Znf_C2H2_type"/>
</dbReference>
<evidence type="ECO:0000259" key="18">
    <source>
        <dbReference type="PROSITE" id="PS50157"/>
    </source>
</evidence>
<dbReference type="eggNOG" id="KOG0978">
    <property type="taxonomic scope" value="Eukaryota"/>
</dbReference>
<dbReference type="SMART" id="SM00184">
    <property type="entry name" value="RING"/>
    <property type="match status" value="1"/>
</dbReference>
<dbReference type="EMBL" id="CAIF01000230">
    <property type="protein sequence ID" value="CCH46127.1"/>
    <property type="molecule type" value="Genomic_DNA"/>
</dbReference>
<evidence type="ECO:0000256" key="15">
    <source>
        <dbReference type="SAM" id="Coils"/>
    </source>
</evidence>
<feature type="coiled-coil region" evidence="15">
    <location>
        <begin position="123"/>
        <end position="182"/>
    </location>
</feature>
<dbReference type="InParanoid" id="K0KVX4"/>
<protein>
    <recommendedName>
        <fullName evidence="14">E3 ubiquitin protein ligase</fullName>
        <ecNumber evidence="14">2.3.2.27</ecNumber>
    </recommendedName>
</protein>
<feature type="coiled-coil region" evidence="15">
    <location>
        <begin position="402"/>
        <end position="464"/>
    </location>
</feature>
<keyword evidence="12 14" id="KW-0539">Nucleus</keyword>
<evidence type="ECO:0000256" key="1">
    <source>
        <dbReference type="ARBA" id="ARBA00000900"/>
    </source>
</evidence>
<dbReference type="InterPro" id="IPR013956">
    <property type="entry name" value="E3_ubiquit_lig_Bre1"/>
</dbReference>
<dbReference type="Gene3D" id="3.30.40.10">
    <property type="entry name" value="Zinc/RING finger domain, C3HC4 (zinc finger)"/>
    <property type="match status" value="1"/>
</dbReference>
<dbReference type="FunCoup" id="K0KVX4">
    <property type="interactions" value="943"/>
</dbReference>
<evidence type="ECO:0000256" key="3">
    <source>
        <dbReference type="ARBA" id="ARBA00004906"/>
    </source>
</evidence>
<feature type="coiled-coil region" evidence="15">
    <location>
        <begin position="254"/>
        <end position="345"/>
    </location>
</feature>
<evidence type="ECO:0000313" key="20">
    <source>
        <dbReference type="Proteomes" id="UP000009328"/>
    </source>
</evidence>
<comment type="similarity">
    <text evidence="4 14">Belongs to the BRE1 family.</text>
</comment>
<evidence type="ECO:0000256" key="8">
    <source>
        <dbReference type="ARBA" id="ARBA00022786"/>
    </source>
</evidence>
<evidence type="ECO:0000256" key="13">
    <source>
        <dbReference type="PROSITE-ProRule" id="PRU00042"/>
    </source>
</evidence>
<dbReference type="Pfam" id="PF08647">
    <property type="entry name" value="BRE1"/>
    <property type="match status" value="1"/>
</dbReference>
<dbReference type="Proteomes" id="UP000009328">
    <property type="component" value="Unassembled WGS sequence"/>
</dbReference>
<dbReference type="AlphaFoldDB" id="K0KVX4"/>
<dbReference type="FunFam" id="3.30.40.10:FF:000414">
    <property type="entry name" value="E3 ubiquitin protein ligase"/>
    <property type="match status" value="1"/>
</dbReference>
<evidence type="ECO:0000256" key="5">
    <source>
        <dbReference type="ARBA" id="ARBA00022679"/>
    </source>
</evidence>
<comment type="catalytic activity">
    <reaction evidence="1 14">
        <text>S-ubiquitinyl-[E2 ubiquitin-conjugating enzyme]-L-cysteine + [acceptor protein]-L-lysine = [E2 ubiquitin-conjugating enzyme]-L-cysteine + N(6)-ubiquitinyl-[acceptor protein]-L-lysine.</text>
        <dbReference type="EC" id="2.3.2.27"/>
    </reaction>
</comment>
<evidence type="ECO:0000256" key="9">
    <source>
        <dbReference type="ARBA" id="ARBA00022833"/>
    </source>
</evidence>
<keyword evidence="10 14" id="KW-0156">Chromatin regulator</keyword>
<evidence type="ECO:0000256" key="16">
    <source>
        <dbReference type="SAM" id="MobiDB-lite"/>
    </source>
</evidence>
<feature type="domain" description="RING-type" evidence="17">
    <location>
        <begin position="643"/>
        <end position="682"/>
    </location>
</feature>
<dbReference type="STRING" id="1206466.K0KVX4"/>
<dbReference type="PANTHER" id="PTHR23163:SF0">
    <property type="entry name" value="E3 UBIQUITIN-PROTEIN LIGASE BRE1"/>
    <property type="match status" value="1"/>
</dbReference>
<evidence type="ECO:0000256" key="7">
    <source>
        <dbReference type="ARBA" id="ARBA00022771"/>
    </source>
</evidence>
<keyword evidence="7 13" id="KW-0863">Zinc-finger</keyword>
<reference evidence="19 20" key="1">
    <citation type="journal article" date="2012" name="Eukaryot. Cell">
        <title>Draft genome sequence of Wickerhamomyces ciferrii NRRL Y-1031 F-60-10.</title>
        <authorList>
            <person name="Schneider J."/>
            <person name="Andrea H."/>
            <person name="Blom J."/>
            <person name="Jaenicke S."/>
            <person name="Ruckert C."/>
            <person name="Schorsch C."/>
            <person name="Szczepanowski R."/>
            <person name="Farwick M."/>
            <person name="Goesmann A."/>
            <person name="Puhler A."/>
            <person name="Schaffer S."/>
            <person name="Tauch A."/>
            <person name="Kohler T."/>
            <person name="Brinkrolf K."/>
        </authorList>
    </citation>
    <scope>NUCLEOTIDE SEQUENCE [LARGE SCALE GENOMIC DNA]</scope>
    <source>
        <strain evidence="20">ATCC 14091 / BCRC 22168 / CBS 111 / JCM 3599 / NBRC 0793 / NRRL Y-1031 F-60-10</strain>
    </source>
</reference>
<dbReference type="CDD" id="cd16499">
    <property type="entry name" value="RING-HC_Bre1-like"/>
    <property type="match status" value="1"/>
</dbReference>
<comment type="caution">
    <text evidence="19">The sequence shown here is derived from an EMBL/GenBank/DDBJ whole genome shotgun (WGS) entry which is preliminary data.</text>
</comment>
<dbReference type="UniPathway" id="UPA00143"/>
<evidence type="ECO:0000256" key="2">
    <source>
        <dbReference type="ARBA" id="ARBA00004123"/>
    </source>
</evidence>
<dbReference type="PROSITE" id="PS50157">
    <property type="entry name" value="ZINC_FINGER_C2H2_2"/>
    <property type="match status" value="1"/>
</dbReference>
<evidence type="ECO:0000256" key="11">
    <source>
        <dbReference type="ARBA" id="ARBA00023054"/>
    </source>
</evidence>
<dbReference type="GO" id="GO:0016567">
    <property type="term" value="P:protein ubiquitination"/>
    <property type="evidence" value="ECO:0007669"/>
    <property type="project" value="UniProtKB-UniRule"/>
</dbReference>
<evidence type="ECO:0000259" key="17">
    <source>
        <dbReference type="PROSITE" id="PS50089"/>
    </source>
</evidence>
<keyword evidence="8 14" id="KW-0833">Ubl conjugation pathway</keyword>
<dbReference type="PROSITE" id="PS00518">
    <property type="entry name" value="ZF_RING_1"/>
    <property type="match status" value="1"/>
</dbReference>
<evidence type="ECO:0000256" key="10">
    <source>
        <dbReference type="ARBA" id="ARBA00022853"/>
    </source>
</evidence>
<evidence type="ECO:0000256" key="12">
    <source>
        <dbReference type="ARBA" id="ARBA00023242"/>
    </source>
</evidence>
<dbReference type="HOGENOM" id="CLU_019713_1_0_1"/>
<dbReference type="PROSITE" id="PS50089">
    <property type="entry name" value="ZF_RING_2"/>
    <property type="match status" value="1"/>
</dbReference>
<gene>
    <name evidence="19" type="ORF">BN7_5715</name>
</gene>
<feature type="domain" description="C2H2-type" evidence="18">
    <location>
        <begin position="676"/>
        <end position="695"/>
    </location>
</feature>
<sequence>MSEKRELNDVVNGSDQTQKRRKVDEISEDGPLTQEDVVYFQKEAIFRQMNLYRSKVNQVHKQMQTLDEQNKSTNSKLLVLSNWIDQFIEFITSVVPLKELESKSEYKILFTDSPNDIKDNEFIESLNQKKTQLSDLINKIIQNSGAIPDEIKENLNTINSKYHDLKIKNQKITNEYSLLKKNFDNLTIDFQNLVKTSDRLNSITLKRANGTKSEDVSRADTPKAEQLEISIPKDQAESQLNSNGINNTVNSDEVEYLKKQVDEFKATIEAQQKNIDENLELNKSLNSKLVEATTKNQTSIESQSTVDVAKFEDLTNEHKDLNIKYKEIIQKHDSLLERYNALESEKSSDNDLLNSKFEVEKQSLESNFGKLEFDLIRIRTARDELLSKISVLEAEKSGLEVTKQLQALIEAQKEQIETISLEKKLEDKIGGSDINDVETLKKNNTILTNELKEFEKAFKNLQNTNIKKLNSSVDSETVINKLKIEKTKADQKYFAAMRSKDSILQENKTLKAQNGKLNELIQNLKDSEALSTSRFENLDKQLKNLKKVEFFRGHEVDRYVQQISELEKNYKFELNRNKEIQTLLDDFKGKNDELLKLKSEYSIKVSKLESNVKTQDKLINRFKSTGVLEDQNEADSFRSLIYCSLCSKNWKNTAIKVCGHVFCEECAKERIAARMRKCPSCNKQFSTNDLLTIHL</sequence>
<keyword evidence="11 14" id="KW-0175">Coiled coil</keyword>
<organism evidence="19 20">
    <name type="scientific">Wickerhamomyces ciferrii (strain ATCC 14091 / BCRC 22168 / CBS 111 / JCM 3599 / NBRC 0793 / NRRL Y-1031 F-60-10)</name>
    <name type="common">Yeast</name>
    <name type="synonym">Pichia ciferrii</name>
    <dbReference type="NCBI Taxonomy" id="1206466"/>
    <lineage>
        <taxon>Eukaryota</taxon>
        <taxon>Fungi</taxon>
        <taxon>Dikarya</taxon>
        <taxon>Ascomycota</taxon>
        <taxon>Saccharomycotina</taxon>
        <taxon>Saccharomycetes</taxon>
        <taxon>Phaffomycetales</taxon>
        <taxon>Wickerhamomycetaceae</taxon>
        <taxon>Wickerhamomyces</taxon>
    </lineage>
</organism>
<dbReference type="Pfam" id="PF13920">
    <property type="entry name" value="zf-C3HC4_3"/>
    <property type="match status" value="1"/>
</dbReference>
<dbReference type="GO" id="GO:0006950">
    <property type="term" value="P:response to stress"/>
    <property type="evidence" value="ECO:0007669"/>
    <property type="project" value="UniProtKB-ARBA"/>
</dbReference>
<keyword evidence="6 14" id="KW-0479">Metal-binding</keyword>
<dbReference type="EC" id="2.3.2.27" evidence="14"/>
<dbReference type="GO" id="GO:0008270">
    <property type="term" value="F:zinc ion binding"/>
    <property type="evidence" value="ECO:0007669"/>
    <property type="project" value="UniProtKB-KW"/>
</dbReference>
<dbReference type="InterPro" id="IPR001841">
    <property type="entry name" value="Znf_RING"/>
</dbReference>
<comment type="pathway">
    <text evidence="3 14">Protein modification; protein ubiquitination.</text>
</comment>
<evidence type="ECO:0000256" key="14">
    <source>
        <dbReference type="RuleBase" id="RU365038"/>
    </source>
</evidence>
<evidence type="ECO:0000313" key="19">
    <source>
        <dbReference type="EMBL" id="CCH46127.1"/>
    </source>
</evidence>
<dbReference type="InterPro" id="IPR013083">
    <property type="entry name" value="Znf_RING/FYVE/PHD"/>
</dbReference>
<dbReference type="SUPFAM" id="SSF57850">
    <property type="entry name" value="RING/U-box"/>
    <property type="match status" value="1"/>
</dbReference>
<dbReference type="GO" id="GO:0061630">
    <property type="term" value="F:ubiquitin protein ligase activity"/>
    <property type="evidence" value="ECO:0007669"/>
    <property type="project" value="UniProtKB-EC"/>
</dbReference>
<feature type="region of interest" description="Disordered" evidence="16">
    <location>
        <begin position="1"/>
        <end position="27"/>
    </location>
</feature>
<keyword evidence="5 14" id="KW-0808">Transferase</keyword>
<evidence type="ECO:0000256" key="6">
    <source>
        <dbReference type="ARBA" id="ARBA00022723"/>
    </source>
</evidence>
<name>K0KVX4_WICCF</name>
<dbReference type="GO" id="GO:0006325">
    <property type="term" value="P:chromatin organization"/>
    <property type="evidence" value="ECO:0007669"/>
    <property type="project" value="UniProtKB-KW"/>
</dbReference>
<comment type="subcellular location">
    <subcellularLocation>
        <location evidence="2 14">Nucleus</location>
    </subcellularLocation>
</comment>
<keyword evidence="20" id="KW-1185">Reference proteome</keyword>
<dbReference type="GO" id="GO:0033503">
    <property type="term" value="C:HULC complex"/>
    <property type="evidence" value="ECO:0007669"/>
    <property type="project" value="TreeGrafter"/>
</dbReference>
<dbReference type="InterPro" id="IPR017907">
    <property type="entry name" value="Znf_RING_CS"/>
</dbReference>
<dbReference type="GO" id="GO:0005634">
    <property type="term" value="C:nucleus"/>
    <property type="evidence" value="ECO:0007669"/>
    <property type="project" value="UniProtKB-SubCell"/>
</dbReference>
<feature type="coiled-coil region" evidence="15">
    <location>
        <begin position="556"/>
        <end position="583"/>
    </location>
</feature>
<evidence type="ECO:0000256" key="4">
    <source>
        <dbReference type="ARBA" id="ARBA00005555"/>
    </source>
</evidence>